<comment type="caution">
    <text evidence="3">The sequence shown here is derived from an EMBL/GenBank/DDBJ whole genome shotgun (WGS) entry which is preliminary data.</text>
</comment>
<protein>
    <submittedName>
        <fullName evidence="3">Uv-damaged response dna-binding protein</fullName>
    </submittedName>
</protein>
<name>W7TF22_9STRA</name>
<dbReference type="InterPro" id="IPR050358">
    <property type="entry name" value="RSE1/DDB1/CFT1"/>
</dbReference>
<feature type="domain" description="RSE1/DDB1/CPSF1 C-terminal" evidence="2">
    <location>
        <begin position="42"/>
        <end position="114"/>
    </location>
</feature>
<dbReference type="Pfam" id="PF03178">
    <property type="entry name" value="CPSF_A"/>
    <property type="match status" value="1"/>
</dbReference>
<sequence length="192" mass="21007">MAGTENPLGGEKGEEKDEKVGDKEKEGRRSGGEVARGHVQDLGLMFGTQQGMIGSILPISEEDYRFFVALTKCLNKVVKGVGGLSHEEYRRFLTDKAISDTQGFVDGDLIESFLELPTQRMEEVVELMRVEGVGGESKTDAALCDQAGGGKGEGKMEVVGLQEHAGKEEEKKDGVLSLDEVYRRVEDMTRLH</sequence>
<accession>W7TF22</accession>
<evidence type="ECO:0000313" key="4">
    <source>
        <dbReference type="Proteomes" id="UP000019335"/>
    </source>
</evidence>
<evidence type="ECO:0000313" key="3">
    <source>
        <dbReference type="EMBL" id="EWM25595.1"/>
    </source>
</evidence>
<dbReference type="PANTHER" id="PTHR10644">
    <property type="entry name" value="DNA REPAIR/RNA PROCESSING CPSF FAMILY"/>
    <property type="match status" value="1"/>
</dbReference>
<dbReference type="GO" id="GO:0003677">
    <property type="term" value="F:DNA binding"/>
    <property type="evidence" value="ECO:0007669"/>
    <property type="project" value="UniProtKB-KW"/>
</dbReference>
<keyword evidence="3" id="KW-0238">DNA-binding</keyword>
<dbReference type="Gene3D" id="1.10.150.910">
    <property type="match status" value="1"/>
</dbReference>
<evidence type="ECO:0000259" key="2">
    <source>
        <dbReference type="Pfam" id="PF03178"/>
    </source>
</evidence>
<dbReference type="GO" id="GO:0005634">
    <property type="term" value="C:nucleus"/>
    <property type="evidence" value="ECO:0007669"/>
    <property type="project" value="InterPro"/>
</dbReference>
<proteinExistence type="predicted"/>
<evidence type="ECO:0000256" key="1">
    <source>
        <dbReference type="SAM" id="MobiDB-lite"/>
    </source>
</evidence>
<dbReference type="EMBL" id="AZIL01000901">
    <property type="protein sequence ID" value="EWM25595.1"/>
    <property type="molecule type" value="Genomic_DNA"/>
</dbReference>
<feature type="compositionally biased region" description="Basic and acidic residues" evidence="1">
    <location>
        <begin position="11"/>
        <end position="34"/>
    </location>
</feature>
<keyword evidence="4" id="KW-1185">Reference proteome</keyword>
<gene>
    <name evidence="3" type="ORF">Naga_100813g5</name>
</gene>
<dbReference type="InterPro" id="IPR004871">
    <property type="entry name" value="RSE1/DDB1/CPSF1_C"/>
</dbReference>
<feature type="region of interest" description="Disordered" evidence="1">
    <location>
        <begin position="1"/>
        <end position="34"/>
    </location>
</feature>
<dbReference type="Proteomes" id="UP000019335">
    <property type="component" value="Chromosome 11"/>
</dbReference>
<dbReference type="OrthoDB" id="433457at2759"/>
<organism evidence="3 4">
    <name type="scientific">Nannochloropsis gaditana</name>
    <dbReference type="NCBI Taxonomy" id="72520"/>
    <lineage>
        <taxon>Eukaryota</taxon>
        <taxon>Sar</taxon>
        <taxon>Stramenopiles</taxon>
        <taxon>Ochrophyta</taxon>
        <taxon>Eustigmatophyceae</taxon>
        <taxon>Eustigmatales</taxon>
        <taxon>Monodopsidaceae</taxon>
        <taxon>Nannochloropsis</taxon>
    </lineage>
</organism>
<reference evidence="3 4" key="1">
    <citation type="journal article" date="2014" name="Mol. Plant">
        <title>Chromosome Scale Genome Assembly and Transcriptome Profiling of Nannochloropsis gaditana in Nitrogen Depletion.</title>
        <authorList>
            <person name="Corteggiani Carpinelli E."/>
            <person name="Telatin A."/>
            <person name="Vitulo N."/>
            <person name="Forcato C."/>
            <person name="D'Angelo M."/>
            <person name="Schiavon R."/>
            <person name="Vezzi A."/>
            <person name="Giacometti G.M."/>
            <person name="Morosinotto T."/>
            <person name="Valle G."/>
        </authorList>
    </citation>
    <scope>NUCLEOTIDE SEQUENCE [LARGE SCALE GENOMIC DNA]</scope>
    <source>
        <strain evidence="3 4">B-31</strain>
    </source>
</reference>
<dbReference type="AlphaFoldDB" id="W7TF22"/>